<dbReference type="AlphaFoldDB" id="A0A916YSU5"/>
<evidence type="ECO:0000313" key="1">
    <source>
        <dbReference type="EMBL" id="GGD58338.1"/>
    </source>
</evidence>
<dbReference type="RefSeq" id="WP_066772917.1">
    <property type="nucleotide sequence ID" value="NZ_BMIP01000001.1"/>
</dbReference>
<protein>
    <submittedName>
        <fullName evidence="1">Uncharacterized protein</fullName>
    </submittedName>
</protein>
<comment type="caution">
    <text evidence="1">The sequence shown here is derived from an EMBL/GenBank/DDBJ whole genome shotgun (WGS) entry which is preliminary data.</text>
</comment>
<name>A0A916YSU5_9SPHN</name>
<gene>
    <name evidence="1" type="ORF">GCM10010990_04590</name>
</gene>
<keyword evidence="2" id="KW-1185">Reference proteome</keyword>
<evidence type="ECO:0000313" key="2">
    <source>
        <dbReference type="Proteomes" id="UP000612349"/>
    </source>
</evidence>
<sequence length="271" mass="30256">MTVMILDPWALPAAYHSVIVKRDAVTQRYAGGVEAFERSFRPAKKNGALFLLHYLSKAEVDAALATLQRAGLETGVDVGATEAHRGPRLECSGLTFRSEGEGGDAQWWVNTSPKETVSNKPRRVIGSLIHYIYEDDEVEGYFDPPCWLVVSNSDQECHPMMSREHTIRVDYVEALLAAHGDISSPTGSHTIEVDDETLEQIRSGDFVVLRGRQVEDDDEGVRSINWYFNERALGAVTIFSDFGDQTEPEAVKAVTVWIDDVEWTKPSGYFE</sequence>
<reference evidence="1" key="2">
    <citation type="submission" date="2020-09" db="EMBL/GenBank/DDBJ databases">
        <authorList>
            <person name="Sun Q."/>
            <person name="Zhou Y."/>
        </authorList>
    </citation>
    <scope>NUCLEOTIDE SEQUENCE</scope>
    <source>
        <strain evidence="1">CGMCC 1.15360</strain>
    </source>
</reference>
<proteinExistence type="predicted"/>
<accession>A0A916YSU5</accession>
<organism evidence="1 2">
    <name type="scientific">Croceicoccus mobilis</name>
    <dbReference type="NCBI Taxonomy" id="1703339"/>
    <lineage>
        <taxon>Bacteria</taxon>
        <taxon>Pseudomonadati</taxon>
        <taxon>Pseudomonadota</taxon>
        <taxon>Alphaproteobacteria</taxon>
        <taxon>Sphingomonadales</taxon>
        <taxon>Erythrobacteraceae</taxon>
        <taxon>Croceicoccus</taxon>
    </lineage>
</organism>
<dbReference type="EMBL" id="BMIP01000001">
    <property type="protein sequence ID" value="GGD58338.1"/>
    <property type="molecule type" value="Genomic_DNA"/>
</dbReference>
<dbReference type="Proteomes" id="UP000612349">
    <property type="component" value="Unassembled WGS sequence"/>
</dbReference>
<reference evidence="1" key="1">
    <citation type="journal article" date="2014" name="Int. J. Syst. Evol. Microbiol.">
        <title>Complete genome sequence of Corynebacterium casei LMG S-19264T (=DSM 44701T), isolated from a smear-ripened cheese.</title>
        <authorList>
            <consortium name="US DOE Joint Genome Institute (JGI-PGF)"/>
            <person name="Walter F."/>
            <person name="Albersmeier A."/>
            <person name="Kalinowski J."/>
            <person name="Ruckert C."/>
        </authorList>
    </citation>
    <scope>NUCLEOTIDE SEQUENCE</scope>
    <source>
        <strain evidence="1">CGMCC 1.15360</strain>
    </source>
</reference>